<dbReference type="PANTHER" id="PTHR30185:SF15">
    <property type="entry name" value="CRYPTIC BETA-GLUCOSIDE BGL OPERON ANTITERMINATOR"/>
    <property type="match status" value="1"/>
</dbReference>
<accession>A0A081LAL9</accession>
<dbReference type="SMART" id="SM01061">
    <property type="entry name" value="CAT_RBD"/>
    <property type="match status" value="1"/>
</dbReference>
<dbReference type="eggNOG" id="COG3711">
    <property type="taxonomic scope" value="Bacteria"/>
</dbReference>
<dbReference type="GO" id="GO:0045893">
    <property type="term" value="P:positive regulation of DNA-templated transcription"/>
    <property type="evidence" value="ECO:0007669"/>
    <property type="project" value="InterPro"/>
</dbReference>
<evidence type="ECO:0000256" key="6">
    <source>
        <dbReference type="ARBA" id="ARBA00038510"/>
    </source>
</evidence>
<dbReference type="SUPFAM" id="SSF50151">
    <property type="entry name" value="SacY-like RNA-binding domain"/>
    <property type="match status" value="1"/>
</dbReference>
<evidence type="ECO:0000256" key="3">
    <source>
        <dbReference type="ARBA" id="ARBA00023015"/>
    </source>
</evidence>
<dbReference type="PANTHER" id="PTHR30185">
    <property type="entry name" value="CRYPTIC BETA-GLUCOSIDE BGL OPERON ANTITERMINATOR"/>
    <property type="match status" value="1"/>
</dbReference>
<keyword evidence="2" id="KW-0694">RNA-binding</keyword>
<evidence type="ECO:0000256" key="2">
    <source>
        <dbReference type="ARBA" id="ARBA00022884"/>
    </source>
</evidence>
<keyword evidence="4" id="KW-0010">Activator</keyword>
<dbReference type="InterPro" id="IPR004341">
    <property type="entry name" value="CAT_RNA-bd_dom"/>
</dbReference>
<dbReference type="InterPro" id="IPR036650">
    <property type="entry name" value="CAT_RNA-bd_dom_sf"/>
</dbReference>
<evidence type="ECO:0000256" key="4">
    <source>
        <dbReference type="ARBA" id="ARBA00023159"/>
    </source>
</evidence>
<dbReference type="RefSeq" id="WP_034321994.1">
    <property type="nucleotide sequence ID" value="NZ_JAVIKA010000001.1"/>
</dbReference>
<feature type="domain" description="PRD" evidence="7">
    <location>
        <begin position="168"/>
        <end position="277"/>
    </location>
</feature>
<keyword evidence="9" id="KW-1185">Reference proteome</keyword>
<dbReference type="Gene3D" id="1.10.1790.10">
    <property type="entry name" value="PRD domain"/>
    <property type="match status" value="2"/>
</dbReference>
<comment type="caution">
    <text evidence="8">The sequence shown here is derived from an EMBL/GenBank/DDBJ whole genome shotgun (WGS) entry which is preliminary data.</text>
</comment>
<dbReference type="OrthoDB" id="9813552at2"/>
<dbReference type="InterPro" id="IPR001550">
    <property type="entry name" value="Transcrpt_antitermin_CS"/>
</dbReference>
<keyword evidence="1" id="KW-0677">Repeat</keyword>
<organism evidence="8 9">
    <name type="scientific">Bacillus zhangzhouensis</name>
    <dbReference type="NCBI Taxonomy" id="1178540"/>
    <lineage>
        <taxon>Bacteria</taxon>
        <taxon>Bacillati</taxon>
        <taxon>Bacillota</taxon>
        <taxon>Bacilli</taxon>
        <taxon>Bacillales</taxon>
        <taxon>Bacillaceae</taxon>
        <taxon>Bacillus</taxon>
    </lineage>
</organism>
<name>A0A081LAL9_9BACI</name>
<evidence type="ECO:0000313" key="9">
    <source>
        <dbReference type="Proteomes" id="UP000028091"/>
    </source>
</evidence>
<dbReference type="Pfam" id="PF03123">
    <property type="entry name" value="CAT_RBD"/>
    <property type="match status" value="1"/>
</dbReference>
<evidence type="ECO:0000256" key="5">
    <source>
        <dbReference type="ARBA" id="ARBA00023163"/>
    </source>
</evidence>
<dbReference type="Gene3D" id="2.30.24.10">
    <property type="entry name" value="CAT RNA-binding domain"/>
    <property type="match status" value="1"/>
</dbReference>
<dbReference type="SUPFAM" id="SSF63520">
    <property type="entry name" value="PTS-regulatory domain, PRD"/>
    <property type="match status" value="2"/>
</dbReference>
<dbReference type="PROSITE" id="PS51372">
    <property type="entry name" value="PRD_2"/>
    <property type="match status" value="2"/>
</dbReference>
<feature type="domain" description="PRD" evidence="7">
    <location>
        <begin position="62"/>
        <end position="167"/>
    </location>
</feature>
<dbReference type="InterPro" id="IPR036634">
    <property type="entry name" value="PRD_sf"/>
</dbReference>
<protein>
    <submittedName>
        <fullName evidence="8">Levansucrase</fullName>
    </submittedName>
</protein>
<dbReference type="InterPro" id="IPR011608">
    <property type="entry name" value="PRD"/>
</dbReference>
<evidence type="ECO:0000256" key="1">
    <source>
        <dbReference type="ARBA" id="ARBA00022737"/>
    </source>
</evidence>
<dbReference type="EMBL" id="JOTP01000011">
    <property type="protein sequence ID" value="KEP26295.1"/>
    <property type="molecule type" value="Genomic_DNA"/>
</dbReference>
<proteinExistence type="inferred from homology"/>
<evidence type="ECO:0000259" key="7">
    <source>
        <dbReference type="PROSITE" id="PS51372"/>
    </source>
</evidence>
<comment type="similarity">
    <text evidence="6">Belongs to the transcriptional antiterminator BglG family.</text>
</comment>
<evidence type="ECO:0000313" key="8">
    <source>
        <dbReference type="EMBL" id="KEP26295.1"/>
    </source>
</evidence>
<dbReference type="GO" id="GO:0003723">
    <property type="term" value="F:RNA binding"/>
    <property type="evidence" value="ECO:0007669"/>
    <property type="project" value="UniProtKB-KW"/>
</dbReference>
<sequence length="277" mass="31948">MKIYKILNNNAVVVKEGDQEKIVMGPGIAFQKGKNDVVPVQKIEKIFVVREENEKFKQILATLPEAHIEVAEHIISYAEGELMMPLSDHIHISLTDHLSFAIERVQKGIVLYNKLLGEIKVLYKQEYDIGKYAIRYVKERLGVELPDDEAGYVALHIHTAKMNTESMKKTVKYTTMIKEMIEHIESYFHHSIDEDSISYQRLVTHLRYALGRLESNEAFQIMDDEMLIFIQTKYDSAYQCALGLADLLKNEYGLHLPKSEIGYITLHVQRLHDAELV</sequence>
<reference evidence="8 9" key="1">
    <citation type="submission" date="2012-09" db="EMBL/GenBank/DDBJ databases">
        <title>Genome Sequence of Bacillus sp. DW5-4.</title>
        <authorList>
            <person name="Lai Q."/>
            <person name="Liu Y."/>
            <person name="Shao Z."/>
        </authorList>
    </citation>
    <scope>NUCLEOTIDE SEQUENCE [LARGE SCALE GENOMIC DNA]</scope>
    <source>
        <strain evidence="8 9">DW5-4</strain>
    </source>
</reference>
<dbReference type="AlphaFoldDB" id="A0A081LAL9"/>
<dbReference type="Proteomes" id="UP000028091">
    <property type="component" value="Unassembled WGS sequence"/>
</dbReference>
<dbReference type="Pfam" id="PF00874">
    <property type="entry name" value="PRD"/>
    <property type="match status" value="2"/>
</dbReference>
<gene>
    <name evidence="8" type="ORF">BA70_03290</name>
</gene>
<dbReference type="InterPro" id="IPR050661">
    <property type="entry name" value="BglG_antiterminators"/>
</dbReference>
<dbReference type="PROSITE" id="PS00654">
    <property type="entry name" value="PRD_1"/>
    <property type="match status" value="1"/>
</dbReference>
<keyword evidence="5" id="KW-0804">Transcription</keyword>
<keyword evidence="3" id="KW-0805">Transcription regulation</keyword>